<comment type="caution">
    <text evidence="2">The sequence shown here is derived from an EMBL/GenBank/DDBJ whole genome shotgun (WGS) entry which is preliminary data.</text>
</comment>
<dbReference type="Proteomes" id="UP000680304">
    <property type="component" value="Unassembled WGS sequence"/>
</dbReference>
<organism evidence="2 3">
    <name type="scientific">Paenibacillus cisolokensis</name>
    <dbReference type="NCBI Taxonomy" id="1658519"/>
    <lineage>
        <taxon>Bacteria</taxon>
        <taxon>Bacillati</taxon>
        <taxon>Bacillota</taxon>
        <taxon>Bacilli</taxon>
        <taxon>Bacillales</taxon>
        <taxon>Paenibacillaceae</taxon>
        <taxon>Paenibacillus</taxon>
    </lineage>
</organism>
<feature type="region of interest" description="Disordered" evidence="1">
    <location>
        <begin position="50"/>
        <end position="73"/>
    </location>
</feature>
<feature type="compositionally biased region" description="Basic and acidic residues" evidence="1">
    <location>
        <begin position="1"/>
        <end position="24"/>
    </location>
</feature>
<sequence length="73" mass="8813">MPRRKPLNEQRGYRDQNADNEHISRRQPLNGRVRNIQIDREIDERDIEQGFIQDGEESADNERDQYRQTFDIA</sequence>
<proteinExistence type="predicted"/>
<name>A0ABQ4N3G1_9BACL</name>
<evidence type="ECO:0000313" key="2">
    <source>
        <dbReference type="EMBL" id="GIQ62702.1"/>
    </source>
</evidence>
<keyword evidence="3" id="KW-1185">Reference proteome</keyword>
<accession>A0ABQ4N3G1</accession>
<dbReference type="EMBL" id="BOVJ01000041">
    <property type="protein sequence ID" value="GIQ62702.1"/>
    <property type="molecule type" value="Genomic_DNA"/>
</dbReference>
<evidence type="ECO:0000256" key="1">
    <source>
        <dbReference type="SAM" id="MobiDB-lite"/>
    </source>
</evidence>
<gene>
    <name evidence="2" type="ORF">PACILC2_12700</name>
</gene>
<reference evidence="2 3" key="1">
    <citation type="submission" date="2021-04" db="EMBL/GenBank/DDBJ databases">
        <title>Draft genome sequence of Paenibacillus cisolokensis, LC2-13A.</title>
        <authorList>
            <person name="Uke A."/>
            <person name="Chhe C."/>
            <person name="Baramee S."/>
            <person name="Kosugi A."/>
        </authorList>
    </citation>
    <scope>NUCLEOTIDE SEQUENCE [LARGE SCALE GENOMIC DNA]</scope>
    <source>
        <strain evidence="2 3">LC2-13A</strain>
    </source>
</reference>
<evidence type="ECO:0000313" key="3">
    <source>
        <dbReference type="Proteomes" id="UP000680304"/>
    </source>
</evidence>
<feature type="region of interest" description="Disordered" evidence="1">
    <location>
        <begin position="1"/>
        <end position="37"/>
    </location>
</feature>
<protein>
    <submittedName>
        <fullName evidence="2">Uncharacterized protein</fullName>
    </submittedName>
</protein>